<evidence type="ECO:0000313" key="3">
    <source>
        <dbReference type="Proteomes" id="UP000003560"/>
    </source>
</evidence>
<dbReference type="HOGENOM" id="CLU_2664786_0_0_11"/>
<gene>
    <name evidence="2" type="ORF">COLSTE_02367</name>
</gene>
<comment type="caution">
    <text evidence="2">The sequence shown here is derived from an EMBL/GenBank/DDBJ whole genome shotgun (WGS) entry which is preliminary data.</text>
</comment>
<accession>B6GE30</accession>
<sequence>MTQNEKIHSRDAPQKRCPDAARKQGGTARTAMRTRGEADRAKRGRRNESTQHATQEEGAKTKPPGTAQGEERQKG</sequence>
<evidence type="ECO:0000256" key="1">
    <source>
        <dbReference type="SAM" id="MobiDB-lite"/>
    </source>
</evidence>
<name>B6GE30_9ACTN</name>
<proteinExistence type="predicted"/>
<organism evidence="2 3">
    <name type="scientific">Collinsella stercoris DSM 13279</name>
    <dbReference type="NCBI Taxonomy" id="445975"/>
    <lineage>
        <taxon>Bacteria</taxon>
        <taxon>Bacillati</taxon>
        <taxon>Actinomycetota</taxon>
        <taxon>Coriobacteriia</taxon>
        <taxon>Coriobacteriales</taxon>
        <taxon>Coriobacteriaceae</taxon>
        <taxon>Collinsella</taxon>
    </lineage>
</organism>
<dbReference type="Proteomes" id="UP000003560">
    <property type="component" value="Unassembled WGS sequence"/>
</dbReference>
<protein>
    <submittedName>
        <fullName evidence="2">Uncharacterized protein</fullName>
    </submittedName>
</protein>
<evidence type="ECO:0000313" key="2">
    <source>
        <dbReference type="EMBL" id="EEA89465.1"/>
    </source>
</evidence>
<dbReference type="AlphaFoldDB" id="B6GE30"/>
<feature type="compositionally biased region" description="Basic and acidic residues" evidence="1">
    <location>
        <begin position="1"/>
        <end position="22"/>
    </location>
</feature>
<dbReference type="EMBL" id="ABXJ01000139">
    <property type="protein sequence ID" value="EEA89465.1"/>
    <property type="molecule type" value="Genomic_DNA"/>
</dbReference>
<feature type="region of interest" description="Disordered" evidence="1">
    <location>
        <begin position="1"/>
        <end position="75"/>
    </location>
</feature>
<reference evidence="2 3" key="2">
    <citation type="submission" date="2008-10" db="EMBL/GenBank/DDBJ databases">
        <authorList>
            <person name="Fulton L."/>
            <person name="Clifton S."/>
            <person name="Fulton B."/>
            <person name="Xu J."/>
            <person name="Minx P."/>
            <person name="Pepin K.H."/>
            <person name="Johnson M."/>
            <person name="Thiruvilangam P."/>
            <person name="Bhonagiri V."/>
            <person name="Nash W.E."/>
            <person name="Mardis E.R."/>
            <person name="Wilson R.K."/>
        </authorList>
    </citation>
    <scope>NUCLEOTIDE SEQUENCE [LARGE SCALE GENOMIC DNA]</scope>
    <source>
        <strain evidence="2 3">DSM 13279</strain>
    </source>
</reference>
<reference evidence="2 3" key="1">
    <citation type="submission" date="2008-10" db="EMBL/GenBank/DDBJ databases">
        <title>Draft genome sequence of Collinsella stercoris (DSM 13279).</title>
        <authorList>
            <person name="Sudarsanam P."/>
            <person name="Ley R."/>
            <person name="Guruge J."/>
            <person name="Turnbaugh P.J."/>
            <person name="Mahowald M."/>
            <person name="Liep D."/>
            <person name="Gordon J."/>
        </authorList>
    </citation>
    <scope>NUCLEOTIDE SEQUENCE [LARGE SCALE GENOMIC DNA]</scope>
    <source>
        <strain evidence="2 3">DSM 13279</strain>
    </source>
</reference>
<keyword evidence="3" id="KW-1185">Reference proteome</keyword>
<feature type="compositionally biased region" description="Basic and acidic residues" evidence="1">
    <location>
        <begin position="34"/>
        <end position="60"/>
    </location>
</feature>